<dbReference type="SUPFAM" id="SSF54236">
    <property type="entry name" value="Ubiquitin-like"/>
    <property type="match status" value="1"/>
</dbReference>
<keyword evidence="4" id="KW-1185">Reference proteome</keyword>
<dbReference type="EMBL" id="JANJYJ010000007">
    <property type="protein sequence ID" value="KAK3199730.1"/>
    <property type="molecule type" value="Genomic_DNA"/>
</dbReference>
<dbReference type="AlphaFoldDB" id="A0AAE0A3E3"/>
<protein>
    <recommendedName>
        <fullName evidence="2">Ubiquitin-like domain-containing protein</fullName>
    </recommendedName>
</protein>
<evidence type="ECO:0000313" key="3">
    <source>
        <dbReference type="EMBL" id="KAK3199730.1"/>
    </source>
</evidence>
<dbReference type="InterPro" id="IPR029071">
    <property type="entry name" value="Ubiquitin-like_domsf"/>
</dbReference>
<accession>A0AAE0A3E3</accession>
<dbReference type="PROSITE" id="PS50053">
    <property type="entry name" value="UBIQUITIN_2"/>
    <property type="match status" value="1"/>
</dbReference>
<dbReference type="SMART" id="SM00213">
    <property type="entry name" value="UBQ"/>
    <property type="match status" value="1"/>
</dbReference>
<dbReference type="PANTHER" id="PTHR10562">
    <property type="entry name" value="SMALL UBIQUITIN-RELATED MODIFIER"/>
    <property type="match status" value="1"/>
</dbReference>
<dbReference type="Gene3D" id="3.10.20.90">
    <property type="entry name" value="Phosphatidylinositol 3-kinase Catalytic Subunit, Chain A, domain 1"/>
    <property type="match status" value="1"/>
</dbReference>
<dbReference type="Pfam" id="PF11976">
    <property type="entry name" value="Rad60-SLD"/>
    <property type="match status" value="1"/>
</dbReference>
<name>A0AAE0A3E3_9ROSI</name>
<evidence type="ECO:0000259" key="2">
    <source>
        <dbReference type="PROSITE" id="PS50053"/>
    </source>
</evidence>
<sequence>MDPPATTVKIEQEEKKNSSDAMDPPTTVTIEQEEKKNSSEYTTLIVIDQDHNEHVYMVRKGTPLKKLMDAYCVTQCVELNTFVFLFDGRRLRPEQTPEEAGLEDGDEIDTFQHQLGGCVDCFLHVMLRHVIY</sequence>
<feature type="region of interest" description="Disordered" evidence="1">
    <location>
        <begin position="1"/>
        <end position="35"/>
    </location>
</feature>
<evidence type="ECO:0000256" key="1">
    <source>
        <dbReference type="SAM" id="MobiDB-lite"/>
    </source>
</evidence>
<dbReference type="Proteomes" id="UP001281410">
    <property type="component" value="Unassembled WGS sequence"/>
</dbReference>
<reference evidence="3" key="1">
    <citation type="journal article" date="2023" name="Plant J.">
        <title>Genome sequences and population genomics provide insights into the demographic history, inbreeding, and mutation load of two 'living fossil' tree species of Dipteronia.</title>
        <authorList>
            <person name="Feng Y."/>
            <person name="Comes H.P."/>
            <person name="Chen J."/>
            <person name="Zhu S."/>
            <person name="Lu R."/>
            <person name="Zhang X."/>
            <person name="Li P."/>
            <person name="Qiu J."/>
            <person name="Olsen K.M."/>
            <person name="Qiu Y."/>
        </authorList>
    </citation>
    <scope>NUCLEOTIDE SEQUENCE</scope>
    <source>
        <strain evidence="3">NBL</strain>
    </source>
</reference>
<gene>
    <name evidence="3" type="ORF">Dsin_023145</name>
</gene>
<organism evidence="3 4">
    <name type="scientific">Dipteronia sinensis</name>
    <dbReference type="NCBI Taxonomy" id="43782"/>
    <lineage>
        <taxon>Eukaryota</taxon>
        <taxon>Viridiplantae</taxon>
        <taxon>Streptophyta</taxon>
        <taxon>Embryophyta</taxon>
        <taxon>Tracheophyta</taxon>
        <taxon>Spermatophyta</taxon>
        <taxon>Magnoliopsida</taxon>
        <taxon>eudicotyledons</taxon>
        <taxon>Gunneridae</taxon>
        <taxon>Pentapetalae</taxon>
        <taxon>rosids</taxon>
        <taxon>malvids</taxon>
        <taxon>Sapindales</taxon>
        <taxon>Sapindaceae</taxon>
        <taxon>Hippocastanoideae</taxon>
        <taxon>Acereae</taxon>
        <taxon>Dipteronia</taxon>
    </lineage>
</organism>
<dbReference type="InterPro" id="IPR000626">
    <property type="entry name" value="Ubiquitin-like_dom"/>
</dbReference>
<comment type="caution">
    <text evidence="3">The sequence shown here is derived from an EMBL/GenBank/DDBJ whole genome shotgun (WGS) entry which is preliminary data.</text>
</comment>
<evidence type="ECO:0000313" key="4">
    <source>
        <dbReference type="Proteomes" id="UP001281410"/>
    </source>
</evidence>
<dbReference type="InterPro" id="IPR022617">
    <property type="entry name" value="Rad60/SUMO-like_dom"/>
</dbReference>
<proteinExistence type="predicted"/>
<feature type="domain" description="Ubiquitin-like" evidence="2">
    <location>
        <begin position="64"/>
        <end position="117"/>
    </location>
</feature>